<evidence type="ECO:0000313" key="2">
    <source>
        <dbReference type="EMBL" id="TQL97443.1"/>
    </source>
</evidence>
<dbReference type="EMBL" id="VFOZ01000001">
    <property type="protein sequence ID" value="TQL97443.1"/>
    <property type="molecule type" value="Genomic_DNA"/>
</dbReference>
<gene>
    <name evidence="2" type="ORF">FB559_3031</name>
</gene>
<evidence type="ECO:0000313" key="3">
    <source>
        <dbReference type="Proteomes" id="UP000316096"/>
    </source>
</evidence>
<keyword evidence="1" id="KW-0812">Transmembrane</keyword>
<feature type="transmembrane region" description="Helical" evidence="1">
    <location>
        <begin position="460"/>
        <end position="481"/>
    </location>
</feature>
<keyword evidence="1" id="KW-0472">Membrane</keyword>
<evidence type="ECO:0008006" key="4">
    <source>
        <dbReference type="Google" id="ProtNLM"/>
    </source>
</evidence>
<reference evidence="2 3" key="1">
    <citation type="submission" date="2019-06" db="EMBL/GenBank/DDBJ databases">
        <title>Sequencing the genomes of 1000 actinobacteria strains.</title>
        <authorList>
            <person name="Klenk H.-P."/>
        </authorList>
    </citation>
    <scope>NUCLEOTIDE SEQUENCE [LARGE SCALE GENOMIC DNA]</scope>
    <source>
        <strain evidence="2 3">DSM 102200</strain>
    </source>
</reference>
<evidence type="ECO:0000256" key="1">
    <source>
        <dbReference type="SAM" id="Phobius"/>
    </source>
</evidence>
<keyword evidence="3" id="KW-1185">Reference proteome</keyword>
<comment type="caution">
    <text evidence="2">The sequence shown here is derived from an EMBL/GenBank/DDBJ whole genome shotgun (WGS) entry which is preliminary data.</text>
</comment>
<dbReference type="AlphaFoldDB" id="A0A543CK16"/>
<name>A0A543CK16_9ACTN</name>
<dbReference type="RefSeq" id="WP_141956178.1">
    <property type="nucleotide sequence ID" value="NZ_VFOZ01000001.1"/>
</dbReference>
<dbReference type="Proteomes" id="UP000316096">
    <property type="component" value="Unassembled WGS sequence"/>
</dbReference>
<proteinExistence type="predicted"/>
<sequence length="487" mass="52821">MEIADLTPAERLMWQAFPRSEAVDFRQADDDPERGDAWGAERTVRAEVVRALLLGGLSEDGEIAALRLSGVRISGLLNLQYATVDCAIRLWACHFEQTPILYGAKVRQLNLSESFLPALNAATIRVDGVLRLTDCRIPGEVRLGGAEISGALFLDRAHLGRDGGGEDPILQLNQAVINDDLWAPGLVAHGEVRLSGARVSGAVNLDDARLSAPDGTALQAEAFTVGSNLSARRLRTDGRVNLRGSKFPGQIDLTGAHLSSPGGVALRASSCTIGELWLRDADPIDGLVNLRRSQLDLIHAAPEVWPGPVRIDGLTYGSLAPALPAARRLELLERDEDGYVPHAYEQLAAAYRRIGDDAGARTVQLAKQRRHRGTLSWYARIWGYVQDATVGYGFRPARAMAWLLALLLVGTAAYSLHHPQPVDPGRTPDFHSAIYTLDLLLPIIDFGQEKAFTPHGGYQWLAYLLIAAGWVLATTVVAGITRAVNRQ</sequence>
<dbReference type="OrthoDB" id="5194370at2"/>
<protein>
    <recommendedName>
        <fullName evidence="4">Membrane-associated oxidoreductase</fullName>
    </recommendedName>
</protein>
<organism evidence="2 3">
    <name type="scientific">Actinoallomurus bryophytorum</name>
    <dbReference type="NCBI Taxonomy" id="1490222"/>
    <lineage>
        <taxon>Bacteria</taxon>
        <taxon>Bacillati</taxon>
        <taxon>Actinomycetota</taxon>
        <taxon>Actinomycetes</taxon>
        <taxon>Streptosporangiales</taxon>
        <taxon>Thermomonosporaceae</taxon>
        <taxon>Actinoallomurus</taxon>
    </lineage>
</organism>
<accession>A0A543CK16</accession>
<keyword evidence="1" id="KW-1133">Transmembrane helix</keyword>